<organism evidence="2 3">
    <name type="scientific">Ancylobacter novellus</name>
    <name type="common">Thiobacillus novellus</name>
    <dbReference type="NCBI Taxonomy" id="921"/>
    <lineage>
        <taxon>Bacteria</taxon>
        <taxon>Pseudomonadati</taxon>
        <taxon>Pseudomonadota</taxon>
        <taxon>Alphaproteobacteria</taxon>
        <taxon>Hyphomicrobiales</taxon>
        <taxon>Xanthobacteraceae</taxon>
        <taxon>Ancylobacter</taxon>
    </lineage>
</organism>
<gene>
    <name evidence="2" type="primary">soxZ</name>
    <name evidence="2" type="ORF">DI565_16245</name>
</gene>
<sequence length="109" mass="12117">MANKASARVRVPPKAKKDEIIEVKTLISHEMESGVRKDSSGKVVPRDIINKFTAAFNGATVFEADWFPSISANPYQAFFFKAKESGEFTFTWKDDNGQETTAKAKLEVA</sequence>
<feature type="domain" description="Sulphur oxidation protein SoxZ" evidence="1">
    <location>
        <begin position="10"/>
        <end position="104"/>
    </location>
</feature>
<dbReference type="Proteomes" id="UP000249577">
    <property type="component" value="Unassembled WGS sequence"/>
</dbReference>
<dbReference type="InterPro" id="IPR013783">
    <property type="entry name" value="Ig-like_fold"/>
</dbReference>
<evidence type="ECO:0000313" key="3">
    <source>
        <dbReference type="Proteomes" id="UP000249577"/>
    </source>
</evidence>
<name>A0A2W5K5B9_ANCNO</name>
<reference evidence="2 3" key="1">
    <citation type="submission" date="2017-08" db="EMBL/GenBank/DDBJ databases">
        <title>Infants hospitalized years apart are colonized by the same room-sourced microbial strains.</title>
        <authorList>
            <person name="Brooks B."/>
            <person name="Olm M.R."/>
            <person name="Firek B.A."/>
            <person name="Baker R."/>
            <person name="Thomas B.C."/>
            <person name="Morowitz M.J."/>
            <person name="Banfield J.F."/>
        </authorList>
    </citation>
    <scope>NUCLEOTIDE SEQUENCE [LARGE SCALE GENOMIC DNA]</scope>
    <source>
        <strain evidence="2">S2_005_003_R2_43</strain>
    </source>
</reference>
<dbReference type="EMBL" id="QFPN01000009">
    <property type="protein sequence ID" value="PZQ12376.1"/>
    <property type="molecule type" value="Genomic_DNA"/>
</dbReference>
<comment type="caution">
    <text evidence="2">The sequence shown here is derived from an EMBL/GenBank/DDBJ whole genome shotgun (WGS) entry which is preliminary data.</text>
</comment>
<dbReference type="NCBIfam" id="TIGR04490">
    <property type="entry name" value="SoxZ_true"/>
    <property type="match status" value="1"/>
</dbReference>
<dbReference type="InterPro" id="IPR030995">
    <property type="entry name" value="SoxZ"/>
</dbReference>
<protein>
    <submittedName>
        <fullName evidence="2">Thiosulfate oxidation carrier complex protein SoxZ</fullName>
    </submittedName>
</protein>
<proteinExistence type="predicted"/>
<accession>A0A2W5K5B9</accession>
<dbReference type="InterPro" id="IPR014756">
    <property type="entry name" value="Ig_E-set"/>
</dbReference>
<dbReference type="Pfam" id="PF08770">
    <property type="entry name" value="SoxZ"/>
    <property type="match status" value="1"/>
</dbReference>
<dbReference type="Gene3D" id="2.60.40.10">
    <property type="entry name" value="Immunoglobulins"/>
    <property type="match status" value="1"/>
</dbReference>
<dbReference type="AlphaFoldDB" id="A0A2W5K5B9"/>
<evidence type="ECO:0000259" key="1">
    <source>
        <dbReference type="Pfam" id="PF08770"/>
    </source>
</evidence>
<evidence type="ECO:0000313" key="2">
    <source>
        <dbReference type="EMBL" id="PZQ12376.1"/>
    </source>
</evidence>
<dbReference type="InterPro" id="IPR014880">
    <property type="entry name" value="SoxZ_dom"/>
</dbReference>
<dbReference type="SUPFAM" id="SSF81296">
    <property type="entry name" value="E set domains"/>
    <property type="match status" value="1"/>
</dbReference>